<feature type="chain" id="PRO_5040921839" evidence="1">
    <location>
        <begin position="30"/>
        <end position="120"/>
    </location>
</feature>
<evidence type="ECO:0000313" key="2">
    <source>
        <dbReference type="EMBL" id="GLK15387.1"/>
    </source>
</evidence>
<evidence type="ECO:0000313" key="3">
    <source>
        <dbReference type="Proteomes" id="UP001143474"/>
    </source>
</evidence>
<comment type="caution">
    <text evidence="2">The sequence shown here is derived from an EMBL/GenBank/DDBJ whole genome shotgun (WGS) entry which is preliminary data.</text>
</comment>
<organism evidence="2 3">
    <name type="scientific">Streptosporangium carneum</name>
    <dbReference type="NCBI Taxonomy" id="47481"/>
    <lineage>
        <taxon>Bacteria</taxon>
        <taxon>Bacillati</taxon>
        <taxon>Actinomycetota</taxon>
        <taxon>Actinomycetes</taxon>
        <taxon>Streptosporangiales</taxon>
        <taxon>Streptosporangiaceae</taxon>
        <taxon>Streptosporangium</taxon>
    </lineage>
</organism>
<reference evidence="2" key="1">
    <citation type="journal article" date="2014" name="Int. J. Syst. Evol. Microbiol.">
        <title>Complete genome sequence of Corynebacterium casei LMG S-19264T (=DSM 44701T), isolated from a smear-ripened cheese.</title>
        <authorList>
            <consortium name="US DOE Joint Genome Institute (JGI-PGF)"/>
            <person name="Walter F."/>
            <person name="Albersmeier A."/>
            <person name="Kalinowski J."/>
            <person name="Ruckert C."/>
        </authorList>
    </citation>
    <scope>NUCLEOTIDE SEQUENCE</scope>
    <source>
        <strain evidence="2">VKM Ac-2007</strain>
    </source>
</reference>
<dbReference type="Proteomes" id="UP001143474">
    <property type="component" value="Unassembled WGS sequence"/>
</dbReference>
<reference evidence="2" key="2">
    <citation type="submission" date="2023-01" db="EMBL/GenBank/DDBJ databases">
        <authorList>
            <person name="Sun Q."/>
            <person name="Evtushenko L."/>
        </authorList>
    </citation>
    <scope>NUCLEOTIDE SEQUENCE</scope>
    <source>
        <strain evidence="2">VKM Ac-2007</strain>
    </source>
</reference>
<dbReference type="EMBL" id="BSEV01000050">
    <property type="protein sequence ID" value="GLK15387.1"/>
    <property type="molecule type" value="Genomic_DNA"/>
</dbReference>
<name>A0A9W6MIK3_9ACTN</name>
<accession>A0A9W6MIK3</accession>
<evidence type="ECO:0000256" key="1">
    <source>
        <dbReference type="SAM" id="SignalP"/>
    </source>
</evidence>
<keyword evidence="3" id="KW-1185">Reference proteome</keyword>
<protein>
    <submittedName>
        <fullName evidence="2">Uncharacterized protein</fullName>
    </submittedName>
</protein>
<proteinExistence type="predicted"/>
<feature type="signal peptide" evidence="1">
    <location>
        <begin position="1"/>
        <end position="29"/>
    </location>
</feature>
<sequence length="120" mass="12763">MRPPTITRLATTPTLAITLAASLTGPASAVSRPADNGQLTLETASGETVVVPLNRTCVNLNDPKVTIAHNSVTTAAALVWRYPGRNDGWYPGVVLPGQSRDFTKEFVGGITLRSVSFDFH</sequence>
<keyword evidence="1" id="KW-0732">Signal</keyword>
<dbReference type="AlphaFoldDB" id="A0A9W6MIK3"/>
<dbReference type="RefSeq" id="WP_271223601.1">
    <property type="nucleotide sequence ID" value="NZ_BAAAVD010000023.1"/>
</dbReference>
<gene>
    <name evidence="2" type="ORF">GCM10017600_88000</name>
</gene>